<dbReference type="EMBL" id="LGST01000016">
    <property type="protein sequence ID" value="KNE00956.1"/>
    <property type="molecule type" value="Genomic_DNA"/>
</dbReference>
<dbReference type="VEuPathDB" id="FungiDB:QG37_01827"/>
<evidence type="ECO:0000313" key="2">
    <source>
        <dbReference type="Proteomes" id="UP000037122"/>
    </source>
</evidence>
<proteinExistence type="predicted"/>
<dbReference type="AlphaFoldDB" id="A0A0L0P4K7"/>
<accession>A0A0L0P4K7</accession>
<sequence>MRWAARPTDFKSILWSCLFLGLLLLLILQHSLDDLLLLNQESSDNSLLDTVGASRTTVSSLDSLLGLGDLSVLSWSQGGDTLQRDTTVTTLWSGSLLLQVLSDQLTTWGLDDSDLVGLGVVCLLVFR</sequence>
<reference evidence="2" key="1">
    <citation type="journal article" date="2015" name="BMC Genomics">
        <title>Draft genome of a commonly misdiagnosed multidrug resistant pathogen Candida auris.</title>
        <authorList>
            <person name="Chatterjee S."/>
            <person name="Alampalli S.V."/>
            <person name="Nageshan R.K."/>
            <person name="Chettiar S.T."/>
            <person name="Joshi S."/>
            <person name="Tatu U.S."/>
        </authorList>
    </citation>
    <scope>NUCLEOTIDE SEQUENCE [LARGE SCALE GENOMIC DNA]</scope>
    <source>
        <strain evidence="2">6684</strain>
    </source>
</reference>
<protein>
    <submittedName>
        <fullName evidence="1">Uncharacterized protein</fullName>
    </submittedName>
</protein>
<dbReference type="Proteomes" id="UP000037122">
    <property type="component" value="Unassembled WGS sequence"/>
</dbReference>
<comment type="caution">
    <text evidence="1">The sequence shown here is derived from an EMBL/GenBank/DDBJ whole genome shotgun (WGS) entry which is preliminary data.</text>
</comment>
<organism evidence="1 2">
    <name type="scientific">Candidozyma auris</name>
    <name type="common">Yeast</name>
    <name type="synonym">Candida auris</name>
    <dbReference type="NCBI Taxonomy" id="498019"/>
    <lineage>
        <taxon>Eukaryota</taxon>
        <taxon>Fungi</taxon>
        <taxon>Dikarya</taxon>
        <taxon>Ascomycota</taxon>
        <taxon>Saccharomycotina</taxon>
        <taxon>Pichiomycetes</taxon>
        <taxon>Metschnikowiaceae</taxon>
        <taxon>Candidozyma</taxon>
    </lineage>
</organism>
<gene>
    <name evidence="1" type="ORF">QG37_01827</name>
</gene>
<name>A0A0L0P4K7_CANAR</name>
<evidence type="ECO:0000313" key="1">
    <source>
        <dbReference type="EMBL" id="KNE00956.1"/>
    </source>
</evidence>